<evidence type="ECO:0000313" key="1">
    <source>
        <dbReference type="EMBL" id="KKL49824.1"/>
    </source>
</evidence>
<protein>
    <submittedName>
        <fullName evidence="1">Uncharacterized protein</fullName>
    </submittedName>
</protein>
<sequence>MERSRVERSSLFKRQLVQPLARGRGLPLRLALATGRKPAVVAE</sequence>
<gene>
    <name evidence="1" type="ORF">LCGC14_2311670</name>
</gene>
<dbReference type="AlphaFoldDB" id="A0A0F9CL17"/>
<accession>A0A0F9CL17</accession>
<comment type="caution">
    <text evidence="1">The sequence shown here is derived from an EMBL/GenBank/DDBJ whole genome shotgun (WGS) entry which is preliminary data.</text>
</comment>
<organism evidence="1">
    <name type="scientific">marine sediment metagenome</name>
    <dbReference type="NCBI Taxonomy" id="412755"/>
    <lineage>
        <taxon>unclassified sequences</taxon>
        <taxon>metagenomes</taxon>
        <taxon>ecological metagenomes</taxon>
    </lineage>
</organism>
<reference evidence="1" key="1">
    <citation type="journal article" date="2015" name="Nature">
        <title>Complex archaea that bridge the gap between prokaryotes and eukaryotes.</title>
        <authorList>
            <person name="Spang A."/>
            <person name="Saw J.H."/>
            <person name="Jorgensen S.L."/>
            <person name="Zaremba-Niedzwiedzka K."/>
            <person name="Martijn J."/>
            <person name="Lind A.E."/>
            <person name="van Eijk R."/>
            <person name="Schleper C."/>
            <person name="Guy L."/>
            <person name="Ettema T.J."/>
        </authorList>
    </citation>
    <scope>NUCLEOTIDE SEQUENCE</scope>
</reference>
<name>A0A0F9CL17_9ZZZZ</name>
<proteinExistence type="predicted"/>
<dbReference type="EMBL" id="LAZR01032822">
    <property type="protein sequence ID" value="KKL49824.1"/>
    <property type="molecule type" value="Genomic_DNA"/>
</dbReference>